<protein>
    <recommendedName>
        <fullName evidence="1">Spore protein YkvP/CgeB glycosyl transferase-like domain-containing protein</fullName>
    </recommendedName>
</protein>
<keyword evidence="3" id="KW-1185">Reference proteome</keyword>
<dbReference type="AlphaFoldDB" id="C6HWI7"/>
<feature type="domain" description="Spore protein YkvP/CgeB glycosyl transferase-like" evidence="1">
    <location>
        <begin position="194"/>
        <end position="299"/>
    </location>
</feature>
<evidence type="ECO:0000259" key="1">
    <source>
        <dbReference type="Pfam" id="PF13524"/>
    </source>
</evidence>
<dbReference type="EMBL" id="GG693870">
    <property type="protein sequence ID" value="EES52963.1"/>
    <property type="molecule type" value="Genomic_DNA"/>
</dbReference>
<evidence type="ECO:0000313" key="3">
    <source>
        <dbReference type="Proteomes" id="UP000009374"/>
    </source>
</evidence>
<reference evidence="2 3" key="1">
    <citation type="journal article" date="2009" name="Appl. Environ. Microbiol.">
        <title>Community genomic and proteomic analyses of chemoautotrophic iron-oxidizing "Leptospirillum rubarum" (Group II) and "Leptospirillum ferrodiazotrophum" (Group III) bacteria in acid mine drainage biofilms.</title>
        <authorList>
            <person name="Goltsman D.S."/>
            <person name="Denef V.J."/>
            <person name="Singer S.W."/>
            <person name="VerBerkmoes N.C."/>
            <person name="Lefsrud M."/>
            <person name="Mueller R.S."/>
            <person name="Dick G.J."/>
            <person name="Sun C.L."/>
            <person name="Wheeler K.E."/>
            <person name="Zemla A."/>
            <person name="Baker B.J."/>
            <person name="Hauser L."/>
            <person name="Land M."/>
            <person name="Shah M.B."/>
            <person name="Thelen M.P."/>
            <person name="Hettich R.L."/>
            <person name="Banfield J.F."/>
        </authorList>
    </citation>
    <scope>NUCLEOTIDE SEQUENCE [LARGE SCALE GENOMIC DNA]</scope>
</reference>
<proteinExistence type="predicted"/>
<name>C6HWI7_9BACT</name>
<dbReference type="SUPFAM" id="SSF53756">
    <property type="entry name" value="UDP-Glycosyltransferase/glycogen phosphorylase"/>
    <property type="match status" value="1"/>
</dbReference>
<organism evidence="2 3">
    <name type="scientific">Leptospirillum ferrodiazotrophum</name>
    <dbReference type="NCBI Taxonomy" id="412449"/>
    <lineage>
        <taxon>Bacteria</taxon>
        <taxon>Pseudomonadati</taxon>
        <taxon>Nitrospirota</taxon>
        <taxon>Nitrospiria</taxon>
        <taxon>Nitrospirales</taxon>
        <taxon>Nitrospiraceae</taxon>
        <taxon>Leptospirillum</taxon>
    </lineage>
</organism>
<gene>
    <name evidence="2" type="ORF">UBAL3_80630021</name>
</gene>
<dbReference type="Gene3D" id="3.40.50.2000">
    <property type="entry name" value="Glycogen Phosphorylase B"/>
    <property type="match status" value="1"/>
</dbReference>
<evidence type="ECO:0000313" key="2">
    <source>
        <dbReference type="EMBL" id="EES52963.1"/>
    </source>
</evidence>
<dbReference type="Proteomes" id="UP000009374">
    <property type="component" value="Unassembled WGS sequence"/>
</dbReference>
<dbReference type="InterPro" id="IPR055259">
    <property type="entry name" value="YkvP/CgeB_Glyco_trans-like"/>
</dbReference>
<dbReference type="Pfam" id="PF13524">
    <property type="entry name" value="Glyco_trans_1_2"/>
    <property type="match status" value="1"/>
</dbReference>
<accession>C6HWI7</accession>
<sequence>MNILMMYTSMPHTTGAYLEKALRKVSTVKTCGPTIADWTIRAWDLESIADRVTPHDIDLKEGTLAEVKKGLGGFRPDWLLFVESGVWFDMPILQDPSLPKACYLIDTHLSPADHLQIASRFDIVFLAQKAYVDIFRERLGKPVFWLPLACDPEIHRPHDVPEAFDIAICTSPGKTDRRSRRLARLGIRFNVGVRRLFFEEMARFLSSSRLLFNSAVKDDLNMRVFESLAIGKCLLTDSVPGLADLFVPDVDLVVYEDADLVDRVRFLLDHPEVADRIGAQGRKKVLAHHTYHHRARSIVRILSEGVSFKTQGVDHVAHSYV</sequence>